<dbReference type="SUPFAM" id="SSF52507">
    <property type="entry name" value="Homo-oligomeric flavin-containing Cys decarboxylases, HFCD"/>
    <property type="match status" value="1"/>
</dbReference>
<dbReference type="GO" id="GO:0003824">
    <property type="term" value="F:catalytic activity"/>
    <property type="evidence" value="ECO:0007669"/>
    <property type="project" value="InterPro"/>
</dbReference>
<dbReference type="Pfam" id="PF02441">
    <property type="entry name" value="Flavoprotein"/>
    <property type="match status" value="1"/>
</dbReference>
<dbReference type="InterPro" id="IPR003382">
    <property type="entry name" value="Flavoprotein"/>
</dbReference>
<dbReference type="Proteomes" id="UP000036873">
    <property type="component" value="Unassembled WGS sequence"/>
</dbReference>
<dbReference type="STRING" id="52689.AKG39_12080"/>
<dbReference type="InterPro" id="IPR036551">
    <property type="entry name" value="Flavin_trans-like"/>
</dbReference>
<evidence type="ECO:0000313" key="3">
    <source>
        <dbReference type="Proteomes" id="UP000036873"/>
    </source>
</evidence>
<keyword evidence="3" id="KW-1185">Reference proteome</keyword>
<organism evidence="2 3">
    <name type="scientific">Acetobacterium bakii</name>
    <dbReference type="NCBI Taxonomy" id="52689"/>
    <lineage>
        <taxon>Bacteria</taxon>
        <taxon>Bacillati</taxon>
        <taxon>Bacillota</taxon>
        <taxon>Clostridia</taxon>
        <taxon>Eubacteriales</taxon>
        <taxon>Eubacteriaceae</taxon>
        <taxon>Acetobacterium</taxon>
    </lineage>
</organism>
<name>A0A0L6U0N7_9FIRM</name>
<reference evidence="3" key="1">
    <citation type="submission" date="2015-07" db="EMBL/GenBank/DDBJ databases">
        <title>Draft genome sequence of Acetobacterium bakii DSM 8293, a potential psychrophilic chemical producer through syngas fermentation.</title>
        <authorList>
            <person name="Song Y."/>
            <person name="Hwang S."/>
            <person name="Cho B.-K."/>
        </authorList>
    </citation>
    <scope>NUCLEOTIDE SEQUENCE [LARGE SCALE GENOMIC DNA]</scope>
    <source>
        <strain evidence="3">DSM 8239</strain>
    </source>
</reference>
<sequence length="281" mass="30904">MEIKGILEESLMDILIQKVVDEVIRRIKNQPKKAVVLFTGATIGFSQAMESLLKLQKDGWQLKVVLSDDGMRVLDPEAIKKELNLDVVYYSCNITSQKELYESADMMIVGSMSVNTAAKLAVGITDTVLLSLINHGFMAGIPVVAAKDACNPDDPKRAKLGMGKSPEKYRQMLHGNINVLCEFGMQLVNAEDLYETCSGKVPIKREVPEAAAKPVAKTEKTVMKSETSDTKGECVLNKKVITRTDILKVQDAKVVKIPADAIITEYAVETINSFGLQIIRT</sequence>
<feature type="domain" description="Flavoprotein" evidence="1">
    <location>
        <begin position="32"/>
        <end position="129"/>
    </location>
</feature>
<proteinExistence type="predicted"/>
<dbReference type="PATRIC" id="fig|52689.4.peg.1762"/>
<accession>A0A0L6U0N7</accession>
<dbReference type="EMBL" id="LGYO01000031">
    <property type="protein sequence ID" value="KNZ41355.1"/>
    <property type="molecule type" value="Genomic_DNA"/>
</dbReference>
<evidence type="ECO:0000313" key="2">
    <source>
        <dbReference type="EMBL" id="KNZ41355.1"/>
    </source>
</evidence>
<dbReference type="AlphaFoldDB" id="A0A0L6U0N7"/>
<dbReference type="OrthoDB" id="3732621at2"/>
<protein>
    <recommendedName>
        <fullName evidence="1">Flavoprotein domain-containing protein</fullName>
    </recommendedName>
</protein>
<gene>
    <name evidence="2" type="ORF">AKG39_12080</name>
</gene>
<dbReference type="Gene3D" id="3.40.50.1950">
    <property type="entry name" value="Flavin prenyltransferase-like"/>
    <property type="match status" value="1"/>
</dbReference>
<evidence type="ECO:0000259" key="1">
    <source>
        <dbReference type="Pfam" id="PF02441"/>
    </source>
</evidence>
<comment type="caution">
    <text evidence="2">The sequence shown here is derived from an EMBL/GenBank/DDBJ whole genome shotgun (WGS) entry which is preliminary data.</text>
</comment>